<dbReference type="GO" id="GO:0031902">
    <property type="term" value="C:late endosome membrane"/>
    <property type="evidence" value="ECO:0007669"/>
    <property type="project" value="TreeGrafter"/>
</dbReference>
<dbReference type="InterPro" id="IPR053202">
    <property type="entry name" value="EGF_Rcpt_Signaling_Reg"/>
</dbReference>
<dbReference type="Proteomes" id="UP000318571">
    <property type="component" value="Chromosome 5"/>
</dbReference>
<dbReference type="EMBL" id="VCGU01000004">
    <property type="protein sequence ID" value="TRY77370.1"/>
    <property type="molecule type" value="Genomic_DNA"/>
</dbReference>
<dbReference type="GO" id="GO:0005794">
    <property type="term" value="C:Golgi apparatus"/>
    <property type="evidence" value="ECO:0007669"/>
    <property type="project" value="TreeGrafter"/>
</dbReference>
<dbReference type="InterPro" id="IPR029063">
    <property type="entry name" value="SAM-dependent_MTases_sf"/>
</dbReference>
<comment type="caution">
    <text evidence="2">The sequence shown here is derived from an EMBL/GenBank/DDBJ whole genome shotgun (WGS) entry which is preliminary data.</text>
</comment>
<evidence type="ECO:0000313" key="3">
    <source>
        <dbReference type="Proteomes" id="UP000318571"/>
    </source>
</evidence>
<dbReference type="GO" id="GO:0006888">
    <property type="term" value="P:endoplasmic reticulum to Golgi vesicle-mediated transport"/>
    <property type="evidence" value="ECO:0007669"/>
    <property type="project" value="TreeGrafter"/>
</dbReference>
<name>A0A553PI64_TIGCA</name>
<dbReference type="GO" id="GO:0005886">
    <property type="term" value="C:plasma membrane"/>
    <property type="evidence" value="ECO:0007669"/>
    <property type="project" value="TreeGrafter"/>
</dbReference>
<sequence>RDLQWTGILIEGDPKSIPKILSKGRKSYVVPHCLATKNITMKVSYGSYFNLGRIVDESPGRKDKKVVDVMCLPLFAILKALKVPQVDYFSLDVEGNELDVLKTIPWDEVNILALSVEFSHIGESHTTGSKSELESFMESKGYRVASK</sequence>
<dbReference type="OMA" id="FRRSWSP"/>
<dbReference type="AlphaFoldDB" id="A0A553PI64"/>
<feature type="non-terminal residue" evidence="2">
    <location>
        <position position="147"/>
    </location>
</feature>
<proteinExistence type="predicted"/>
<accession>A0A553PI64</accession>
<dbReference type="InterPro" id="IPR006342">
    <property type="entry name" value="FkbM_mtfrase"/>
</dbReference>
<gene>
    <name evidence="2" type="ORF">TCAL_13404</name>
</gene>
<evidence type="ECO:0000313" key="2">
    <source>
        <dbReference type="EMBL" id="TRY77370.1"/>
    </source>
</evidence>
<dbReference type="PANTHER" id="PTHR34009:SF2">
    <property type="entry name" value="PROTEIN STAR"/>
    <property type="match status" value="1"/>
</dbReference>
<feature type="domain" description="Methyltransferase FkbM" evidence="1">
    <location>
        <begin position="60"/>
        <end position="144"/>
    </location>
</feature>
<evidence type="ECO:0000259" key="1">
    <source>
        <dbReference type="Pfam" id="PF05050"/>
    </source>
</evidence>
<dbReference type="GO" id="GO:0005789">
    <property type="term" value="C:endoplasmic reticulum membrane"/>
    <property type="evidence" value="ECO:0007669"/>
    <property type="project" value="TreeGrafter"/>
</dbReference>
<protein>
    <recommendedName>
        <fullName evidence="1">Methyltransferase FkbM domain-containing protein</fullName>
    </recommendedName>
</protein>
<feature type="non-terminal residue" evidence="2">
    <location>
        <position position="1"/>
    </location>
</feature>
<reference evidence="2 3" key="1">
    <citation type="journal article" date="2018" name="Nat. Ecol. Evol.">
        <title>Genomic signatures of mitonuclear coevolution across populations of Tigriopus californicus.</title>
        <authorList>
            <person name="Barreto F.S."/>
            <person name="Watson E.T."/>
            <person name="Lima T.G."/>
            <person name="Willett C.S."/>
            <person name="Edmands S."/>
            <person name="Li W."/>
            <person name="Burton R.S."/>
        </authorList>
    </citation>
    <scope>NUCLEOTIDE SEQUENCE [LARGE SCALE GENOMIC DNA]</scope>
    <source>
        <strain evidence="2 3">San Diego</strain>
    </source>
</reference>
<organism evidence="2 3">
    <name type="scientific">Tigriopus californicus</name>
    <name type="common">Marine copepod</name>
    <dbReference type="NCBI Taxonomy" id="6832"/>
    <lineage>
        <taxon>Eukaryota</taxon>
        <taxon>Metazoa</taxon>
        <taxon>Ecdysozoa</taxon>
        <taxon>Arthropoda</taxon>
        <taxon>Crustacea</taxon>
        <taxon>Multicrustacea</taxon>
        <taxon>Hexanauplia</taxon>
        <taxon>Copepoda</taxon>
        <taxon>Harpacticoida</taxon>
        <taxon>Harpacticidae</taxon>
        <taxon>Tigriopus</taxon>
    </lineage>
</organism>
<dbReference type="PANTHER" id="PTHR34009">
    <property type="entry name" value="PROTEIN STAR"/>
    <property type="match status" value="1"/>
</dbReference>
<keyword evidence="3" id="KW-1185">Reference proteome</keyword>
<dbReference type="GO" id="GO:0016197">
    <property type="term" value="P:endosomal transport"/>
    <property type="evidence" value="ECO:0007669"/>
    <property type="project" value="TreeGrafter"/>
</dbReference>
<dbReference type="Gene3D" id="3.40.50.150">
    <property type="entry name" value="Vaccinia Virus protein VP39"/>
    <property type="match status" value="1"/>
</dbReference>
<dbReference type="Pfam" id="PF05050">
    <property type="entry name" value="Methyltransf_21"/>
    <property type="match status" value="1"/>
</dbReference>
<dbReference type="SUPFAM" id="SSF53335">
    <property type="entry name" value="S-adenosyl-L-methionine-dependent methyltransferases"/>
    <property type="match status" value="1"/>
</dbReference>